<comment type="caution">
    <text evidence="1">The sequence shown here is derived from an EMBL/GenBank/DDBJ whole genome shotgun (WGS) entry which is preliminary data.</text>
</comment>
<dbReference type="AlphaFoldDB" id="A0A6A5AA07"/>
<evidence type="ECO:0000313" key="1">
    <source>
        <dbReference type="EMBL" id="KAF0747450.1"/>
    </source>
</evidence>
<evidence type="ECO:0000313" key="2">
    <source>
        <dbReference type="Proteomes" id="UP000469452"/>
    </source>
</evidence>
<accession>A0A6A5AA07</accession>
<sequence>MNLHTPSTDKLAAVAFPPEADEVEPTNQLEEYAFMIRRYIDLGKLHTGHRTHGAYVININAQIYLETMHESTCDAESAHGDFCNVRRHLYCCIQPHLPGVYFCGGFSLDVCVWRGSELLVLQLDKYQRHCRRAHAVQPPPTPALS</sequence>
<reference evidence="1 2" key="1">
    <citation type="submission" date="2019-06" db="EMBL/GenBank/DDBJ databases">
        <title>Genomics analysis of Aphanomyces spp. identifies a new class of oomycete effector associated with host adaptation.</title>
        <authorList>
            <person name="Gaulin E."/>
        </authorList>
    </citation>
    <scope>NUCLEOTIDE SEQUENCE [LARGE SCALE GENOMIC DNA]</scope>
    <source>
        <strain evidence="1 2">E</strain>
    </source>
</reference>
<dbReference type="Proteomes" id="UP000469452">
    <property type="component" value="Unassembled WGS sequence"/>
</dbReference>
<organism evidence="1 2">
    <name type="scientific">Aphanomyces astaci</name>
    <name type="common">Crayfish plague agent</name>
    <dbReference type="NCBI Taxonomy" id="112090"/>
    <lineage>
        <taxon>Eukaryota</taxon>
        <taxon>Sar</taxon>
        <taxon>Stramenopiles</taxon>
        <taxon>Oomycota</taxon>
        <taxon>Saprolegniomycetes</taxon>
        <taxon>Saprolegniales</taxon>
        <taxon>Verrucalvaceae</taxon>
        <taxon>Aphanomyces</taxon>
    </lineage>
</organism>
<gene>
    <name evidence="1" type="ORF">AaE_007722</name>
</gene>
<proteinExistence type="predicted"/>
<protein>
    <submittedName>
        <fullName evidence="1">Uncharacterized protein</fullName>
    </submittedName>
</protein>
<feature type="non-terminal residue" evidence="1">
    <location>
        <position position="145"/>
    </location>
</feature>
<dbReference type="EMBL" id="VJMI01013572">
    <property type="protein sequence ID" value="KAF0747450.1"/>
    <property type="molecule type" value="Genomic_DNA"/>
</dbReference>
<name>A0A6A5AA07_APHAT</name>